<sequence length="27" mass="3014">MFVLLLAESFSCSVPWLVLAAYVRLKG</sequence>
<proteinExistence type="predicted"/>
<protein>
    <submittedName>
        <fullName evidence="1">Uncharacterized protein</fullName>
    </submittedName>
</protein>
<reference evidence="1 2" key="1">
    <citation type="journal article" date="2018" name="Front. Plant Sci.">
        <title>Red Clover (Trifolium pratense) and Zigzag Clover (T. medium) - A Picture of Genomic Similarities and Differences.</title>
        <authorList>
            <person name="Dluhosova J."/>
            <person name="Istvanek J."/>
            <person name="Nedelnik J."/>
            <person name="Repkova J."/>
        </authorList>
    </citation>
    <scope>NUCLEOTIDE SEQUENCE [LARGE SCALE GENOMIC DNA]</scope>
    <source>
        <strain evidence="2">cv. 10/8</strain>
        <tissue evidence="1">Leaf</tissue>
    </source>
</reference>
<dbReference type="AlphaFoldDB" id="A0A392W542"/>
<name>A0A392W542_9FABA</name>
<evidence type="ECO:0000313" key="2">
    <source>
        <dbReference type="Proteomes" id="UP000265520"/>
    </source>
</evidence>
<dbReference type="Proteomes" id="UP000265520">
    <property type="component" value="Unassembled WGS sequence"/>
</dbReference>
<organism evidence="1 2">
    <name type="scientific">Trifolium medium</name>
    <dbReference type="NCBI Taxonomy" id="97028"/>
    <lineage>
        <taxon>Eukaryota</taxon>
        <taxon>Viridiplantae</taxon>
        <taxon>Streptophyta</taxon>
        <taxon>Embryophyta</taxon>
        <taxon>Tracheophyta</taxon>
        <taxon>Spermatophyta</taxon>
        <taxon>Magnoliopsida</taxon>
        <taxon>eudicotyledons</taxon>
        <taxon>Gunneridae</taxon>
        <taxon>Pentapetalae</taxon>
        <taxon>rosids</taxon>
        <taxon>fabids</taxon>
        <taxon>Fabales</taxon>
        <taxon>Fabaceae</taxon>
        <taxon>Papilionoideae</taxon>
        <taxon>50 kb inversion clade</taxon>
        <taxon>NPAAA clade</taxon>
        <taxon>Hologalegina</taxon>
        <taxon>IRL clade</taxon>
        <taxon>Trifolieae</taxon>
        <taxon>Trifolium</taxon>
    </lineage>
</organism>
<feature type="non-terminal residue" evidence="1">
    <location>
        <position position="27"/>
    </location>
</feature>
<comment type="caution">
    <text evidence="1">The sequence shown here is derived from an EMBL/GenBank/DDBJ whole genome shotgun (WGS) entry which is preliminary data.</text>
</comment>
<keyword evidence="2" id="KW-1185">Reference proteome</keyword>
<dbReference type="EMBL" id="LXQA011389078">
    <property type="protein sequence ID" value="MCI95516.1"/>
    <property type="molecule type" value="Genomic_DNA"/>
</dbReference>
<evidence type="ECO:0000313" key="1">
    <source>
        <dbReference type="EMBL" id="MCI95516.1"/>
    </source>
</evidence>
<accession>A0A392W542</accession>